<accession>A0A841ET64</accession>
<dbReference type="InterPro" id="IPR025459">
    <property type="entry name" value="DUF4279"/>
</dbReference>
<dbReference type="RefSeq" id="WP_184132065.1">
    <property type="nucleotide sequence ID" value="NZ_JACHKT010000007.1"/>
</dbReference>
<evidence type="ECO:0000313" key="2">
    <source>
        <dbReference type="Proteomes" id="UP000524404"/>
    </source>
</evidence>
<comment type="caution">
    <text evidence="1">The sequence shown here is derived from an EMBL/GenBank/DDBJ whole genome shotgun (WGS) entry which is preliminary data.</text>
</comment>
<name>A0A841ET64_9BACT</name>
<gene>
    <name evidence="1" type="ORF">HNP25_001293</name>
</gene>
<dbReference type="Pfam" id="PF14106">
    <property type="entry name" value="DUF4279"/>
    <property type="match status" value="1"/>
</dbReference>
<dbReference type="EMBL" id="JACHKT010000007">
    <property type="protein sequence ID" value="MBB6002641.1"/>
    <property type="molecule type" value="Genomic_DNA"/>
</dbReference>
<evidence type="ECO:0008006" key="3">
    <source>
        <dbReference type="Google" id="ProtNLM"/>
    </source>
</evidence>
<dbReference type="Proteomes" id="UP000524404">
    <property type="component" value="Unassembled WGS sequence"/>
</dbReference>
<protein>
    <recommendedName>
        <fullName evidence="3">DUF4279 domain-containing protein</fullName>
    </recommendedName>
</protein>
<dbReference type="AlphaFoldDB" id="A0A841ET64"/>
<evidence type="ECO:0000313" key="1">
    <source>
        <dbReference type="EMBL" id="MBB6002641.1"/>
    </source>
</evidence>
<keyword evidence="2" id="KW-1185">Reference proteome</keyword>
<reference evidence="1 2" key="1">
    <citation type="submission" date="2020-08" db="EMBL/GenBank/DDBJ databases">
        <title>Functional genomics of gut bacteria from endangered species of beetles.</title>
        <authorList>
            <person name="Carlos-Shanley C."/>
        </authorList>
    </citation>
    <scope>NUCLEOTIDE SEQUENCE [LARGE SCALE GENOMIC DNA]</scope>
    <source>
        <strain evidence="1 2">S00070</strain>
    </source>
</reference>
<sequence length="137" mass="15936">MYQDDYNTCNTTYTTLRIYSESLSPQDITKYLEIEPSEIIDKSIEKDILMGENITFNAWFLTSKNIISSKDSRRHIDYIADKLLPIKEKIKNLTRQDVEIDISCVWMSESGQGGPTLSPQQLSKLAELELEIWFDIY</sequence>
<organism evidence="1 2">
    <name type="scientific">Arcicella rosea</name>
    <dbReference type="NCBI Taxonomy" id="502909"/>
    <lineage>
        <taxon>Bacteria</taxon>
        <taxon>Pseudomonadati</taxon>
        <taxon>Bacteroidota</taxon>
        <taxon>Cytophagia</taxon>
        <taxon>Cytophagales</taxon>
        <taxon>Flectobacillaceae</taxon>
        <taxon>Arcicella</taxon>
    </lineage>
</organism>
<proteinExistence type="predicted"/>